<evidence type="ECO:0000256" key="4">
    <source>
        <dbReference type="ARBA" id="ARBA00034320"/>
    </source>
</evidence>
<comment type="similarity">
    <text evidence="4">Belongs to the SIMIBI class G3E GTPase family. ZNG1 subfamily.</text>
</comment>
<dbReference type="GO" id="GO:0016787">
    <property type="term" value="F:hydrolase activity"/>
    <property type="evidence" value="ECO:0007669"/>
    <property type="project" value="UniProtKB-KW"/>
</dbReference>
<keyword evidence="3" id="KW-0143">Chaperone</keyword>
<dbReference type="InterPro" id="IPR003495">
    <property type="entry name" value="CobW/HypB/UreG_nucleotide-bd"/>
</dbReference>
<evidence type="ECO:0000256" key="6">
    <source>
        <dbReference type="ARBA" id="ARBA00049117"/>
    </source>
</evidence>
<dbReference type="GO" id="GO:0005737">
    <property type="term" value="C:cytoplasm"/>
    <property type="evidence" value="ECO:0007669"/>
    <property type="project" value="TreeGrafter"/>
</dbReference>
<dbReference type="InterPro" id="IPR036627">
    <property type="entry name" value="CobW-likC_sf"/>
</dbReference>
<keyword evidence="1" id="KW-0547">Nucleotide-binding</keyword>
<dbReference type="InterPro" id="IPR027417">
    <property type="entry name" value="P-loop_NTPase"/>
</dbReference>
<dbReference type="Pfam" id="PF07683">
    <property type="entry name" value="CobW_C"/>
    <property type="match status" value="1"/>
</dbReference>
<evidence type="ECO:0000259" key="7">
    <source>
        <dbReference type="SMART" id="SM00833"/>
    </source>
</evidence>
<evidence type="ECO:0000256" key="3">
    <source>
        <dbReference type="ARBA" id="ARBA00023186"/>
    </source>
</evidence>
<dbReference type="InterPro" id="IPR011629">
    <property type="entry name" value="CobW-like_C"/>
</dbReference>
<dbReference type="SMART" id="SM00833">
    <property type="entry name" value="CobW_C"/>
    <property type="match status" value="1"/>
</dbReference>
<feature type="domain" description="CobW C-terminal" evidence="7">
    <location>
        <begin position="215"/>
        <end position="306"/>
    </location>
</feature>
<evidence type="ECO:0000313" key="9">
    <source>
        <dbReference type="Proteomes" id="UP000321638"/>
    </source>
</evidence>
<dbReference type="PANTHER" id="PTHR13748">
    <property type="entry name" value="COBW-RELATED"/>
    <property type="match status" value="1"/>
</dbReference>
<dbReference type="Proteomes" id="UP000321638">
    <property type="component" value="Unassembled WGS sequence"/>
</dbReference>
<comment type="function">
    <text evidence="5">Zinc chaperone that directly transfers zinc cofactor to target proteins, thereby activating them. Zinc is transferred from the CXCC motif in the GTPase domain to the zinc binding site in target proteins in a process requiring GTP hydrolysis.</text>
</comment>
<keyword evidence="2" id="KW-0378">Hydrolase</keyword>
<evidence type="ECO:0000256" key="1">
    <source>
        <dbReference type="ARBA" id="ARBA00022741"/>
    </source>
</evidence>
<sequence length="312" mass="32513">MARLPFTVIGGFLGAGKTTLLNRLLRGSAGRRFAVLVNDFGAVDIDSRLVTAHGGDTISLANGCICCSIGDSLVLALVRVLEKADRIDHVVVEASGVADPARIAELALIEPMLERDGVLVLADATSVQARAADRHVGDTVQRQLDGADLLILNKADLVDAAQLAQTTAWLQARQAGARVVPAVHAEVAIEALFGLASNGAPAAPTAAASAATPPVRRWSLSTRGLIDRAALLAALAALPASVLRAKGILRLADAPLQRSVLHMVGRRIDMRSDTPWGIAALRSDLVLLGTPDMPADAELDRLFATVPVTPVA</sequence>
<evidence type="ECO:0000313" key="8">
    <source>
        <dbReference type="EMBL" id="TXL70009.1"/>
    </source>
</evidence>
<comment type="catalytic activity">
    <reaction evidence="6">
        <text>GTP + H2O = GDP + phosphate + H(+)</text>
        <dbReference type="Rhea" id="RHEA:19669"/>
        <dbReference type="ChEBI" id="CHEBI:15377"/>
        <dbReference type="ChEBI" id="CHEBI:15378"/>
        <dbReference type="ChEBI" id="CHEBI:37565"/>
        <dbReference type="ChEBI" id="CHEBI:43474"/>
        <dbReference type="ChEBI" id="CHEBI:58189"/>
    </reaction>
    <physiologicalReaction direction="left-to-right" evidence="6">
        <dbReference type="Rhea" id="RHEA:19670"/>
    </physiologicalReaction>
</comment>
<dbReference type="SUPFAM" id="SSF90002">
    <property type="entry name" value="Hypothetical protein YjiA, C-terminal domain"/>
    <property type="match status" value="1"/>
</dbReference>
<dbReference type="InterPro" id="IPR051316">
    <property type="entry name" value="Zinc-reg_GTPase_activator"/>
</dbReference>
<dbReference type="OrthoDB" id="9808822at2"/>
<dbReference type="EMBL" id="VDUZ01000067">
    <property type="protein sequence ID" value="TXL70009.1"/>
    <property type="molecule type" value="Genomic_DNA"/>
</dbReference>
<dbReference type="GO" id="GO:0000166">
    <property type="term" value="F:nucleotide binding"/>
    <property type="evidence" value="ECO:0007669"/>
    <property type="project" value="UniProtKB-KW"/>
</dbReference>
<dbReference type="SUPFAM" id="SSF52540">
    <property type="entry name" value="P-loop containing nucleoside triphosphate hydrolases"/>
    <property type="match status" value="1"/>
</dbReference>
<comment type="caution">
    <text evidence="8">The sequence shown here is derived from an EMBL/GenBank/DDBJ whole genome shotgun (WGS) entry which is preliminary data.</text>
</comment>
<evidence type="ECO:0000256" key="2">
    <source>
        <dbReference type="ARBA" id="ARBA00022801"/>
    </source>
</evidence>
<dbReference type="Pfam" id="PF02492">
    <property type="entry name" value="cobW"/>
    <property type="match status" value="1"/>
</dbReference>
<dbReference type="Gene3D" id="3.30.1220.10">
    <property type="entry name" value="CobW-like, C-terminal domain"/>
    <property type="match status" value="1"/>
</dbReference>
<keyword evidence="9" id="KW-1185">Reference proteome</keyword>
<proteinExistence type="inferred from homology"/>
<reference evidence="8 9" key="1">
    <citation type="submission" date="2019-06" db="EMBL/GenBank/DDBJ databases">
        <title>New taxonomy in bacterial strain CC-CFT640, isolated from vineyard.</title>
        <authorList>
            <person name="Lin S.-Y."/>
            <person name="Tsai C.-F."/>
            <person name="Young C.-C."/>
        </authorList>
    </citation>
    <scope>NUCLEOTIDE SEQUENCE [LARGE SCALE GENOMIC DNA]</scope>
    <source>
        <strain evidence="8 9">CC-CFT640</strain>
    </source>
</reference>
<name>A0A5C8P892_9HYPH</name>
<dbReference type="CDD" id="cd03112">
    <property type="entry name" value="CobW-like"/>
    <property type="match status" value="1"/>
</dbReference>
<gene>
    <name evidence="8" type="ORF">FHP25_36455</name>
</gene>
<organism evidence="8 9">
    <name type="scientific">Vineibacter terrae</name>
    <dbReference type="NCBI Taxonomy" id="2586908"/>
    <lineage>
        <taxon>Bacteria</taxon>
        <taxon>Pseudomonadati</taxon>
        <taxon>Pseudomonadota</taxon>
        <taxon>Alphaproteobacteria</taxon>
        <taxon>Hyphomicrobiales</taxon>
        <taxon>Vineibacter</taxon>
    </lineage>
</organism>
<protein>
    <submittedName>
        <fullName evidence="8">GTP-binding protein</fullName>
    </submittedName>
</protein>
<accession>A0A5C8P892</accession>
<dbReference type="PANTHER" id="PTHR13748:SF62">
    <property type="entry name" value="COBW DOMAIN-CONTAINING PROTEIN"/>
    <property type="match status" value="1"/>
</dbReference>
<dbReference type="RefSeq" id="WP_147851938.1">
    <property type="nucleotide sequence ID" value="NZ_VDUZ01000067.1"/>
</dbReference>
<evidence type="ECO:0000256" key="5">
    <source>
        <dbReference type="ARBA" id="ARBA00045658"/>
    </source>
</evidence>
<dbReference type="AlphaFoldDB" id="A0A5C8P892"/>
<dbReference type="Gene3D" id="3.40.50.300">
    <property type="entry name" value="P-loop containing nucleotide triphosphate hydrolases"/>
    <property type="match status" value="1"/>
</dbReference>